<proteinExistence type="predicted"/>
<accession>A0A917ZBR9</accession>
<gene>
    <name evidence="1" type="ORF">GCM10011348_16430</name>
</gene>
<organism evidence="1 2">
    <name type="scientific">Marinobacterium nitratireducens</name>
    <dbReference type="NCBI Taxonomy" id="518897"/>
    <lineage>
        <taxon>Bacteria</taxon>
        <taxon>Pseudomonadati</taxon>
        <taxon>Pseudomonadota</taxon>
        <taxon>Gammaproteobacteria</taxon>
        <taxon>Oceanospirillales</taxon>
        <taxon>Oceanospirillaceae</taxon>
        <taxon>Marinobacterium</taxon>
    </lineage>
</organism>
<dbReference type="EMBL" id="BMLT01000003">
    <property type="protein sequence ID" value="GGO80215.1"/>
    <property type="molecule type" value="Genomic_DNA"/>
</dbReference>
<dbReference type="Proteomes" id="UP000599578">
    <property type="component" value="Unassembled WGS sequence"/>
</dbReference>
<reference evidence="1 2" key="1">
    <citation type="journal article" date="2014" name="Int. J. Syst. Evol. Microbiol.">
        <title>Complete genome sequence of Corynebacterium casei LMG S-19264T (=DSM 44701T), isolated from a smear-ripened cheese.</title>
        <authorList>
            <consortium name="US DOE Joint Genome Institute (JGI-PGF)"/>
            <person name="Walter F."/>
            <person name="Albersmeier A."/>
            <person name="Kalinowski J."/>
            <person name="Ruckert C."/>
        </authorList>
    </citation>
    <scope>NUCLEOTIDE SEQUENCE [LARGE SCALE GENOMIC DNA]</scope>
    <source>
        <strain evidence="1 2">CGMCC 1.7286</strain>
    </source>
</reference>
<sequence length="261" mass="29285">MGKVMSKQLLYYGKVVPVSFERHGGWYIKATGDYSFTAESNSVPITVVEFTAAALEYPIVFAESGDTVLPVAMLGVKAEHNLFVDSSGAWLGHYIPAFVRRYPFVFSKSEDGDRFYLCVDEEYAGCNTEGRGERLFDSAGERTQYLGNVLNFVQEYQVQFNRTQAFCSKLKELGLLESMQAQLRLPGGEQLSLTGFQAVSREKLKALPAETLEELVKRDEMELIYTHLLSLRSFTTMAERVKAPDAPKVEIDSTESENVTH</sequence>
<evidence type="ECO:0000313" key="1">
    <source>
        <dbReference type="EMBL" id="GGO80215.1"/>
    </source>
</evidence>
<protein>
    <submittedName>
        <fullName evidence="1">Peptidase</fullName>
    </submittedName>
</protein>
<comment type="caution">
    <text evidence="1">The sequence shown here is derived from an EMBL/GenBank/DDBJ whole genome shotgun (WGS) entry which is preliminary data.</text>
</comment>
<evidence type="ECO:0000313" key="2">
    <source>
        <dbReference type="Proteomes" id="UP000599578"/>
    </source>
</evidence>
<keyword evidence="2" id="KW-1185">Reference proteome</keyword>
<dbReference type="AlphaFoldDB" id="A0A917ZBR9"/>
<dbReference type="InterPro" id="IPR010836">
    <property type="entry name" value="SapC"/>
</dbReference>
<name>A0A917ZBR9_9GAMM</name>
<dbReference type="Pfam" id="PF07277">
    <property type="entry name" value="SapC"/>
    <property type="match status" value="1"/>
</dbReference>